<dbReference type="EMBL" id="JACZKO010000016">
    <property type="protein sequence ID" value="MBE0560255.1"/>
    <property type="molecule type" value="Genomic_DNA"/>
</dbReference>
<feature type="domain" description="CN hydrolase" evidence="2">
    <location>
        <begin position="1"/>
        <end position="253"/>
    </location>
</feature>
<evidence type="ECO:0000313" key="4">
    <source>
        <dbReference type="EMBL" id="MBE0560255.1"/>
    </source>
</evidence>
<dbReference type="KEGG" id="oah:DR92_4103"/>
<dbReference type="RefSeq" id="WP_010659336.1">
    <property type="nucleotide sequence ID" value="NZ_CP008819.1"/>
</dbReference>
<dbReference type="PANTHER" id="PTHR23088">
    <property type="entry name" value="NITRILASE-RELATED"/>
    <property type="match status" value="1"/>
</dbReference>
<dbReference type="GeneID" id="61315570"/>
<sequence>MKISLIQTSPQTDKADNLRITRGLMEDAVRTDSPDLIVLPEYFEYYGGTPEEKLAAAESVPGGPAYKMAQDFAREHKVFVHAGTLMEKVPNEKRIYNSTFVFNREGKEIAHYRKIHMFDIVGPDGTAYKESATVKPGENVVVYDLDGFKVGCAICYDIRFAELYLELEKAGADVIVLPAAFTLQTGKDHWEVLARARAIETQTYFAACGQTGSTVSNGERRHTYGHSLVCDPWGHVVARASDGVGFVTARIERAQIERVRSLIPMVSHRRIGKQLQACA</sequence>
<evidence type="ECO:0000313" key="3">
    <source>
        <dbReference type="EMBL" id="KAB2765775.1"/>
    </source>
</evidence>
<dbReference type="AlphaFoldDB" id="A0A011U819"/>
<proteinExistence type="predicted"/>
<evidence type="ECO:0000256" key="1">
    <source>
        <dbReference type="ARBA" id="ARBA00022801"/>
    </source>
</evidence>
<dbReference type="Proteomes" id="UP000481876">
    <property type="component" value="Unassembled WGS sequence"/>
</dbReference>
<reference evidence="4" key="2">
    <citation type="submission" date="2020-09" db="EMBL/GenBank/DDBJ databases">
        <authorList>
            <person name="Dalcin Martins P."/>
        </authorList>
    </citation>
    <scope>NUCLEOTIDE SEQUENCE</scope>
    <source>
        <strain evidence="4">MAG47</strain>
    </source>
</reference>
<dbReference type="InterPro" id="IPR003010">
    <property type="entry name" value="C-N_Hydrolase"/>
</dbReference>
<gene>
    <name evidence="3" type="ORF">F9L04_18510</name>
    <name evidence="4" type="ORF">IH622_05415</name>
</gene>
<protein>
    <submittedName>
        <fullName evidence="3">Carbon-nitrogen hydrolase family protein</fullName>
    </submittedName>
</protein>
<dbReference type="Pfam" id="PF00795">
    <property type="entry name" value="CN_hydrolase"/>
    <property type="match status" value="1"/>
</dbReference>
<evidence type="ECO:0000313" key="5">
    <source>
        <dbReference type="Proteomes" id="UP000481876"/>
    </source>
</evidence>
<organism evidence="3 5">
    <name type="scientific">Brucella anthropi</name>
    <name type="common">Ochrobactrum anthropi</name>
    <dbReference type="NCBI Taxonomy" id="529"/>
    <lineage>
        <taxon>Bacteria</taxon>
        <taxon>Pseudomonadati</taxon>
        <taxon>Pseudomonadota</taxon>
        <taxon>Alphaproteobacteria</taxon>
        <taxon>Hyphomicrobiales</taxon>
        <taxon>Brucellaceae</taxon>
        <taxon>Brucella/Ochrobactrum group</taxon>
        <taxon>Brucella</taxon>
    </lineage>
</organism>
<dbReference type="InterPro" id="IPR036526">
    <property type="entry name" value="C-N_Hydrolase_sf"/>
</dbReference>
<dbReference type="InterPro" id="IPR045254">
    <property type="entry name" value="Nit1/2_C-N_Hydrolase"/>
</dbReference>
<dbReference type="PROSITE" id="PS50263">
    <property type="entry name" value="CN_HYDROLASE"/>
    <property type="match status" value="1"/>
</dbReference>
<reference evidence="4" key="3">
    <citation type="submission" date="2020-10" db="EMBL/GenBank/DDBJ databases">
        <title>Enrichment of novel Verrucomicrobia, Bacteroidetes and Krumholzibacteria in an oxygen-limited, methane- and iron-fed bioreactor inoculated with Bothnian Sea sediments.</title>
        <authorList>
            <person name="Martins P.D."/>
            <person name="de Jong A."/>
            <person name="Lenstra W.K."/>
            <person name="van Helmond N.A.G.M."/>
            <person name="Slomp C.P."/>
            <person name="Jetten M.S.M."/>
            <person name="Welte C.U."/>
            <person name="Rasigraf O."/>
        </authorList>
    </citation>
    <scope>NUCLEOTIDE SEQUENCE</scope>
    <source>
        <strain evidence="4">MAG47</strain>
    </source>
</reference>
<dbReference type="SUPFAM" id="SSF56317">
    <property type="entry name" value="Carbon-nitrogen hydrolase"/>
    <property type="match status" value="1"/>
</dbReference>
<comment type="caution">
    <text evidence="3">The sequence shown here is derived from an EMBL/GenBank/DDBJ whole genome shotgun (WGS) entry which is preliminary data.</text>
</comment>
<dbReference type="EMBL" id="WBWS01000020">
    <property type="protein sequence ID" value="KAB2765775.1"/>
    <property type="molecule type" value="Genomic_DNA"/>
</dbReference>
<dbReference type="OMA" id="MRVAVCQ"/>
<dbReference type="CDD" id="cd07572">
    <property type="entry name" value="nit"/>
    <property type="match status" value="1"/>
</dbReference>
<dbReference type="Gene3D" id="3.60.110.10">
    <property type="entry name" value="Carbon-nitrogen hydrolase"/>
    <property type="match status" value="1"/>
</dbReference>
<name>A0A011U819_BRUAN</name>
<reference evidence="3 5" key="1">
    <citation type="submission" date="2019-09" db="EMBL/GenBank/DDBJ databases">
        <title>Taxonomic organization of the family Brucellaceae based on a phylogenomic approach.</title>
        <authorList>
            <person name="Leclercq S."/>
            <person name="Cloeckaert A."/>
            <person name="Zygmunt M.S."/>
        </authorList>
    </citation>
    <scope>NUCLEOTIDE SEQUENCE [LARGE SCALE GENOMIC DNA]</scope>
    <source>
        <strain evidence="3 5">LMG 3313</strain>
    </source>
</reference>
<evidence type="ECO:0000259" key="2">
    <source>
        <dbReference type="PROSITE" id="PS50263"/>
    </source>
</evidence>
<dbReference type="Proteomes" id="UP000642265">
    <property type="component" value="Unassembled WGS sequence"/>
</dbReference>
<dbReference type="GO" id="GO:0016811">
    <property type="term" value="F:hydrolase activity, acting on carbon-nitrogen (but not peptide) bonds, in linear amides"/>
    <property type="evidence" value="ECO:0007669"/>
    <property type="project" value="InterPro"/>
</dbReference>
<dbReference type="PANTHER" id="PTHR23088:SF27">
    <property type="entry name" value="DEAMINATED GLUTATHIONE AMIDASE"/>
    <property type="match status" value="1"/>
</dbReference>
<keyword evidence="1 3" id="KW-0378">Hydrolase</keyword>
<accession>A0A011U819</accession>